<evidence type="ECO:0000313" key="3">
    <source>
        <dbReference type="Proteomes" id="UP001066276"/>
    </source>
</evidence>
<keyword evidence="3" id="KW-1185">Reference proteome</keyword>
<feature type="region of interest" description="Disordered" evidence="1">
    <location>
        <begin position="24"/>
        <end position="45"/>
    </location>
</feature>
<dbReference type="AlphaFoldDB" id="A0AAV7VHT3"/>
<reference evidence="2" key="1">
    <citation type="journal article" date="2022" name="bioRxiv">
        <title>Sequencing and chromosome-scale assembly of the giantPleurodeles waltlgenome.</title>
        <authorList>
            <person name="Brown T."/>
            <person name="Elewa A."/>
            <person name="Iarovenko S."/>
            <person name="Subramanian E."/>
            <person name="Araus A.J."/>
            <person name="Petzold A."/>
            <person name="Susuki M."/>
            <person name="Suzuki K.-i.T."/>
            <person name="Hayashi T."/>
            <person name="Toyoda A."/>
            <person name="Oliveira C."/>
            <person name="Osipova E."/>
            <person name="Leigh N.D."/>
            <person name="Simon A."/>
            <person name="Yun M.H."/>
        </authorList>
    </citation>
    <scope>NUCLEOTIDE SEQUENCE</scope>
    <source>
        <strain evidence="2">20211129_DDA</strain>
        <tissue evidence="2">Liver</tissue>
    </source>
</reference>
<sequence length="130" mass="13806">MSTTAAVVALPLFWKTKKESTASGTQWKPHWEPHKPQCPGGAASVGTREHSQSQLITTAYGCHASFVVAACRISDVVVLTYQIPGGGLPFGAPHWALLLACLGLLSHLSPAGASWVLLQPAGLMWPRHTV</sequence>
<protein>
    <submittedName>
        <fullName evidence="2">Uncharacterized protein</fullName>
    </submittedName>
</protein>
<proteinExistence type="predicted"/>
<gene>
    <name evidence="2" type="ORF">NDU88_003777</name>
</gene>
<dbReference type="Proteomes" id="UP001066276">
    <property type="component" value="Chromosome 2_1"/>
</dbReference>
<evidence type="ECO:0000256" key="1">
    <source>
        <dbReference type="SAM" id="MobiDB-lite"/>
    </source>
</evidence>
<name>A0AAV7VHT3_PLEWA</name>
<evidence type="ECO:0000313" key="2">
    <source>
        <dbReference type="EMBL" id="KAJ1199946.1"/>
    </source>
</evidence>
<organism evidence="2 3">
    <name type="scientific">Pleurodeles waltl</name>
    <name type="common">Iberian ribbed newt</name>
    <dbReference type="NCBI Taxonomy" id="8319"/>
    <lineage>
        <taxon>Eukaryota</taxon>
        <taxon>Metazoa</taxon>
        <taxon>Chordata</taxon>
        <taxon>Craniata</taxon>
        <taxon>Vertebrata</taxon>
        <taxon>Euteleostomi</taxon>
        <taxon>Amphibia</taxon>
        <taxon>Batrachia</taxon>
        <taxon>Caudata</taxon>
        <taxon>Salamandroidea</taxon>
        <taxon>Salamandridae</taxon>
        <taxon>Pleurodelinae</taxon>
        <taxon>Pleurodeles</taxon>
    </lineage>
</organism>
<dbReference type="EMBL" id="JANPWB010000003">
    <property type="protein sequence ID" value="KAJ1199946.1"/>
    <property type="molecule type" value="Genomic_DNA"/>
</dbReference>
<accession>A0AAV7VHT3</accession>
<comment type="caution">
    <text evidence="2">The sequence shown here is derived from an EMBL/GenBank/DDBJ whole genome shotgun (WGS) entry which is preliminary data.</text>
</comment>